<feature type="compositionally biased region" description="Polar residues" evidence="1">
    <location>
        <begin position="276"/>
        <end position="323"/>
    </location>
</feature>
<accession>A0A3N2PQ90</accession>
<feature type="transmembrane region" description="Helical" evidence="2">
    <location>
        <begin position="56"/>
        <end position="78"/>
    </location>
</feature>
<feature type="compositionally biased region" description="Polar residues" evidence="1">
    <location>
        <begin position="1"/>
        <end position="19"/>
    </location>
</feature>
<sequence>MASHPTIQASQGQPSQMSPEQKPAFTNHPIQPQPYPKQPPQPRLVPFHKGWHVTKIVFRSLDLAFSIIVLALAIYVVIVFGDLLAIVLISPPAILAIIWETAEFITLCARGGRVGIHPGAHVGLHLIIWLAWCVAVGFIATRFALFGYYDVTGYGSVIDTQAAIVAFSSLLLASLTQTAPLSIVHLTLFIGACVDTSRRNSAARPVYVVANGPNGPIFVANQPAVMPQQPAFAYQPGPYQQPGAYQPGMYPPDTYPQSMGPQSAAYPPAAYPPPTQQVRASGNFSTHSPSDFSRTQEQAQTSGNATVSSDNGPSAPQRQSSVSPVDGSYYGPGNEYHQRG</sequence>
<dbReference type="AlphaFoldDB" id="A0A3N2PQ90"/>
<dbReference type="STRING" id="1314773.A0A3N2PQ90"/>
<keyword evidence="2" id="KW-0472">Membrane</keyword>
<organism evidence="3 4">
    <name type="scientific">Sodiomyces alkalinus (strain CBS 110278 / VKM F-3762 / F11)</name>
    <name type="common">Alkaliphilic filamentous fungus</name>
    <dbReference type="NCBI Taxonomy" id="1314773"/>
    <lineage>
        <taxon>Eukaryota</taxon>
        <taxon>Fungi</taxon>
        <taxon>Dikarya</taxon>
        <taxon>Ascomycota</taxon>
        <taxon>Pezizomycotina</taxon>
        <taxon>Sordariomycetes</taxon>
        <taxon>Hypocreomycetidae</taxon>
        <taxon>Glomerellales</taxon>
        <taxon>Plectosphaerellaceae</taxon>
        <taxon>Sodiomyces</taxon>
    </lineage>
</organism>
<dbReference type="RefSeq" id="XP_028464479.1">
    <property type="nucleotide sequence ID" value="XM_028615331.1"/>
</dbReference>
<keyword evidence="2" id="KW-0812">Transmembrane</keyword>
<feature type="transmembrane region" description="Helical" evidence="2">
    <location>
        <begin position="126"/>
        <end position="149"/>
    </location>
</feature>
<dbReference type="GeneID" id="39583808"/>
<evidence type="ECO:0000313" key="3">
    <source>
        <dbReference type="EMBL" id="ROT36673.1"/>
    </source>
</evidence>
<proteinExistence type="predicted"/>
<gene>
    <name evidence="3" type="ORF">SODALDRAFT_401571</name>
</gene>
<feature type="transmembrane region" description="Helical" evidence="2">
    <location>
        <begin position="161"/>
        <end position="194"/>
    </location>
</feature>
<feature type="region of interest" description="Disordered" evidence="1">
    <location>
        <begin position="243"/>
        <end position="340"/>
    </location>
</feature>
<dbReference type="EMBL" id="ML119058">
    <property type="protein sequence ID" value="ROT36673.1"/>
    <property type="molecule type" value="Genomic_DNA"/>
</dbReference>
<evidence type="ECO:0000256" key="1">
    <source>
        <dbReference type="SAM" id="MobiDB-lite"/>
    </source>
</evidence>
<protein>
    <submittedName>
        <fullName evidence="3">Uncharacterized protein</fullName>
    </submittedName>
</protein>
<evidence type="ECO:0000313" key="4">
    <source>
        <dbReference type="Proteomes" id="UP000272025"/>
    </source>
</evidence>
<feature type="region of interest" description="Disordered" evidence="1">
    <location>
        <begin position="1"/>
        <end position="33"/>
    </location>
</feature>
<dbReference type="OrthoDB" id="5279542at2759"/>
<reference evidence="3 4" key="1">
    <citation type="journal article" date="2018" name="Mol. Ecol.">
        <title>The obligate alkalophilic soda-lake fungus Sodiomyces alkalinus has shifted to a protein diet.</title>
        <authorList>
            <person name="Grum-Grzhimaylo A.A."/>
            <person name="Falkoski D.L."/>
            <person name="van den Heuvel J."/>
            <person name="Valero-Jimenez C.A."/>
            <person name="Min B."/>
            <person name="Choi I.G."/>
            <person name="Lipzen A."/>
            <person name="Daum C.G."/>
            <person name="Aanen D.K."/>
            <person name="Tsang A."/>
            <person name="Henrissat B."/>
            <person name="Bilanenko E.N."/>
            <person name="de Vries R.P."/>
            <person name="van Kan J.A.L."/>
            <person name="Grigoriev I.V."/>
            <person name="Debets A.J.M."/>
        </authorList>
    </citation>
    <scope>NUCLEOTIDE SEQUENCE [LARGE SCALE GENOMIC DNA]</scope>
    <source>
        <strain evidence="3 4">F11</strain>
    </source>
</reference>
<name>A0A3N2PQ90_SODAK</name>
<keyword evidence="4" id="KW-1185">Reference proteome</keyword>
<dbReference type="Proteomes" id="UP000272025">
    <property type="component" value="Unassembled WGS sequence"/>
</dbReference>
<evidence type="ECO:0000256" key="2">
    <source>
        <dbReference type="SAM" id="Phobius"/>
    </source>
</evidence>
<keyword evidence="2" id="KW-1133">Transmembrane helix</keyword>